<dbReference type="EMBL" id="FOHA01000005">
    <property type="protein sequence ID" value="SER75932.1"/>
    <property type="molecule type" value="Genomic_DNA"/>
</dbReference>
<evidence type="ECO:0000259" key="8">
    <source>
        <dbReference type="Pfam" id="PF10141"/>
    </source>
</evidence>
<dbReference type="SUPFAM" id="SSF64182">
    <property type="entry name" value="DHH phosphoesterases"/>
    <property type="match status" value="1"/>
</dbReference>
<comment type="similarity">
    <text evidence="1">Belongs to the RecJ family.</text>
</comment>
<dbReference type="Pfam" id="PF17768">
    <property type="entry name" value="RecJ_OB"/>
    <property type="match status" value="1"/>
</dbReference>
<reference evidence="10 11" key="1">
    <citation type="submission" date="2016-10" db="EMBL/GenBank/DDBJ databases">
        <authorList>
            <person name="de Groot N.N."/>
        </authorList>
    </citation>
    <scope>NUCLEOTIDE SEQUENCE [LARGE SCALE GENOMIC DNA]</scope>
    <source>
        <strain evidence="10 11">DSM 13760</strain>
    </source>
</reference>
<dbReference type="InterPro" id="IPR041122">
    <property type="entry name" value="RecJ_OB"/>
</dbReference>
<dbReference type="InterPro" id="IPR018779">
    <property type="entry name" value="RecJ_C"/>
</dbReference>
<dbReference type="OrthoDB" id="9809852at2"/>
<dbReference type="InterPro" id="IPR001667">
    <property type="entry name" value="DDH_dom"/>
</dbReference>
<keyword evidence="5 10" id="KW-0269">Exonuclease</keyword>
<accession>A0A1H9RT15</accession>
<evidence type="ECO:0000256" key="3">
    <source>
        <dbReference type="ARBA" id="ARBA00022722"/>
    </source>
</evidence>
<evidence type="ECO:0000256" key="1">
    <source>
        <dbReference type="ARBA" id="ARBA00005915"/>
    </source>
</evidence>
<keyword evidence="11" id="KW-1185">Reference proteome</keyword>
<dbReference type="InterPro" id="IPR051673">
    <property type="entry name" value="SSDNA_exonuclease_RecJ"/>
</dbReference>
<name>A0A1H9RT15_9LACT</name>
<dbReference type="Proteomes" id="UP000198948">
    <property type="component" value="Unassembled WGS sequence"/>
</dbReference>
<sequence length="770" mass="84916">MLKSRTKWQLPQIVDEKEIATLATENQVSPFLIKLLSNRQINTTEKIQPFLNPETQPLHDPFLMHDMEKAVARIHQGIEEGENILVYGDYDADGITSTTVLLETLETLGANASFYLPNRFIDGYGPNVAAFEKAIEAGVSLIVTVDNGVAGHEAIARAGELGVDVIVTDHHELPAELPAAFAIVHPAHPEGAYPFKQLAGVGVAFKLATALLDEVPEEMLDLVAIGTVADLVSLTDENRTLVAKGLRLLKDTERIGLHALCQVAGIDQESLTEESIGFGLSPRLNAVGRLGDASPGVKLLSTFDPEEAALLAKEIDTINKKRQEIVETITQEALALVAEQAEHAVLVLEKAGWHEGVLGIVASKIVSETGKPAVVLTRDPDKGLLKGSARSVGAFNLYKALNEKRTLFTHFGGHHMAAGMSFPIENLAAVQTQLDDYAKAHFSATDLMSETQIDEVLTIPEATLGFIQELNQLAPFGTDNPKPILLFKEVNYTDMKKIGANKNHLKCQLVMEDASLDVVGFGIGEVVDQVSATAKLSVIGKLGINEWQGNKKPQLLLEDIAIEGTQIFDCRKSHVANEIWANNDTHFVVFSRKVYKKEVPNMVDDARISIISTLEDAQQFVTAEQSLTFIDCPPTLELMTAVLEGNQPENIYACFINPDEAYLNGMPSRENFMTLFKFFSQYQNIDVRYKINALAQAIKLKENLLIFMIHVFFEAGFVTIDDGILNIVEAPDKKELTEMPSYEKRIKKMEAERLLVYSNYQDLVAWFQQL</sequence>
<dbReference type="GO" id="GO:0006310">
    <property type="term" value="P:DNA recombination"/>
    <property type="evidence" value="ECO:0007669"/>
    <property type="project" value="InterPro"/>
</dbReference>
<dbReference type="GO" id="GO:0006281">
    <property type="term" value="P:DNA repair"/>
    <property type="evidence" value="ECO:0007669"/>
    <property type="project" value="InterPro"/>
</dbReference>
<evidence type="ECO:0000313" key="10">
    <source>
        <dbReference type="EMBL" id="SER75932.1"/>
    </source>
</evidence>
<feature type="domain" description="RecJ OB" evidence="9">
    <location>
        <begin position="453"/>
        <end position="559"/>
    </location>
</feature>
<dbReference type="InterPro" id="IPR003156">
    <property type="entry name" value="DHHA1_dom"/>
</dbReference>
<dbReference type="STRING" id="142588.SAMN04488559_10560"/>
<dbReference type="GO" id="GO:0003676">
    <property type="term" value="F:nucleic acid binding"/>
    <property type="evidence" value="ECO:0007669"/>
    <property type="project" value="InterPro"/>
</dbReference>
<keyword evidence="4" id="KW-0378">Hydrolase</keyword>
<dbReference type="PANTHER" id="PTHR30255:SF2">
    <property type="entry name" value="SINGLE-STRANDED-DNA-SPECIFIC EXONUCLEASE RECJ"/>
    <property type="match status" value="1"/>
</dbReference>
<protein>
    <recommendedName>
        <fullName evidence="2">Single-stranded-DNA-specific exonuclease RecJ</fullName>
    </recommendedName>
</protein>
<dbReference type="InterPro" id="IPR038763">
    <property type="entry name" value="DHH_sf"/>
</dbReference>
<gene>
    <name evidence="10" type="ORF">SAMN04488559_10560</name>
</gene>
<dbReference type="RefSeq" id="WP_092651131.1">
    <property type="nucleotide sequence ID" value="NZ_FOHA01000005.1"/>
</dbReference>
<keyword evidence="3" id="KW-0540">Nuclease</keyword>
<dbReference type="AlphaFoldDB" id="A0A1H9RT15"/>
<proteinExistence type="inferred from homology"/>
<dbReference type="GO" id="GO:0008409">
    <property type="term" value="F:5'-3' exonuclease activity"/>
    <property type="evidence" value="ECO:0007669"/>
    <property type="project" value="InterPro"/>
</dbReference>
<evidence type="ECO:0000259" key="6">
    <source>
        <dbReference type="Pfam" id="PF01368"/>
    </source>
</evidence>
<organism evidence="10 11">
    <name type="scientific">Isobaculum melis</name>
    <dbReference type="NCBI Taxonomy" id="142588"/>
    <lineage>
        <taxon>Bacteria</taxon>
        <taxon>Bacillati</taxon>
        <taxon>Bacillota</taxon>
        <taxon>Bacilli</taxon>
        <taxon>Lactobacillales</taxon>
        <taxon>Carnobacteriaceae</taxon>
        <taxon>Isobaculum</taxon>
    </lineage>
</organism>
<dbReference type="Gene3D" id="3.90.1640.30">
    <property type="match status" value="1"/>
</dbReference>
<evidence type="ECO:0000259" key="7">
    <source>
        <dbReference type="Pfam" id="PF02272"/>
    </source>
</evidence>
<feature type="domain" description="Single-stranded-DNA-specific exonuclease RecJ C-terminal" evidence="8">
    <location>
        <begin position="566"/>
        <end position="767"/>
    </location>
</feature>
<dbReference type="Gene3D" id="3.10.310.30">
    <property type="match status" value="1"/>
</dbReference>
<feature type="domain" description="DDH" evidence="6">
    <location>
        <begin position="83"/>
        <end position="227"/>
    </location>
</feature>
<dbReference type="NCBIfam" id="TIGR00644">
    <property type="entry name" value="recJ"/>
    <property type="match status" value="1"/>
</dbReference>
<evidence type="ECO:0000256" key="2">
    <source>
        <dbReference type="ARBA" id="ARBA00019841"/>
    </source>
</evidence>
<feature type="domain" description="DHHA1" evidence="7">
    <location>
        <begin position="345"/>
        <end position="439"/>
    </location>
</feature>
<dbReference type="InterPro" id="IPR004610">
    <property type="entry name" value="RecJ"/>
</dbReference>
<dbReference type="Pfam" id="PF01368">
    <property type="entry name" value="DHH"/>
    <property type="match status" value="1"/>
</dbReference>
<dbReference type="PANTHER" id="PTHR30255">
    <property type="entry name" value="SINGLE-STRANDED-DNA-SPECIFIC EXONUCLEASE RECJ"/>
    <property type="match status" value="1"/>
</dbReference>
<evidence type="ECO:0000256" key="5">
    <source>
        <dbReference type="ARBA" id="ARBA00022839"/>
    </source>
</evidence>
<dbReference type="Pfam" id="PF10141">
    <property type="entry name" value="ssDNA-exonuc_C"/>
    <property type="match status" value="1"/>
</dbReference>
<evidence type="ECO:0000256" key="4">
    <source>
        <dbReference type="ARBA" id="ARBA00022801"/>
    </source>
</evidence>
<evidence type="ECO:0000313" key="11">
    <source>
        <dbReference type="Proteomes" id="UP000198948"/>
    </source>
</evidence>
<evidence type="ECO:0000259" key="9">
    <source>
        <dbReference type="Pfam" id="PF17768"/>
    </source>
</evidence>
<dbReference type="Pfam" id="PF02272">
    <property type="entry name" value="DHHA1"/>
    <property type="match status" value="1"/>
</dbReference>